<dbReference type="GO" id="GO:0005813">
    <property type="term" value="C:centrosome"/>
    <property type="evidence" value="ECO:0007669"/>
    <property type="project" value="UniProtKB-SubCell"/>
</dbReference>
<dbReference type="GO" id="GO:0030016">
    <property type="term" value="C:myofibril"/>
    <property type="evidence" value="ECO:0007669"/>
    <property type="project" value="UniProtKB-SubCell"/>
</dbReference>
<comment type="subunit">
    <text evidence="14">Subunit of dynactin, a multiprotein complex part of a tripartite complex with dynein and a adapter, such as BICDL1, BICD2 or HOOK3. The dynactin complex is built around ACTR1A/ACTB filament and consists of an actin-related filament composed of a shoulder domain, a pointed end and a barbed end. Its length is defined by its flexible shoulder domain. The soulder is composed of 2 DCTN1 subunits, 4 DCTN2 and 2 DCTN3. The 4 DCNT2 (via N-terminus) bind the ACTR1A filament and act as molecular rulers to determine the length. The pointed end is important for binding dynein-dynactin cargo adapters. Consists of 4 subunits: ACTR10, DCNT4, DCTN5 and DCTN6. The barbed end is composed of a CAPZA1:CAPZB heterodimers, which binds ACTR1A/ACTB filament and dynactin and stabilizes dynactin. Interacts with ATP7B, but not ATP7A, in a copper-dependent manner. Interacts with ANK2; this interaction is required for localization at costameres. Interacts with N4BP2L1.</text>
</comment>
<dbReference type="GO" id="GO:0005938">
    <property type="term" value="C:cell cortex"/>
    <property type="evidence" value="ECO:0007669"/>
    <property type="project" value="UniProtKB-SubCell"/>
</dbReference>
<evidence type="ECO:0000256" key="13">
    <source>
        <dbReference type="ARBA" id="ARBA00034864"/>
    </source>
</evidence>
<dbReference type="Pfam" id="PF05502">
    <property type="entry name" value="Dynactin_p62"/>
    <property type="match status" value="2"/>
</dbReference>
<organism evidence="15">
    <name type="scientific">Schistocephalus solidus</name>
    <name type="common">Tapeworm</name>
    <dbReference type="NCBI Taxonomy" id="70667"/>
    <lineage>
        <taxon>Eukaryota</taxon>
        <taxon>Metazoa</taxon>
        <taxon>Spiralia</taxon>
        <taxon>Lophotrochozoa</taxon>
        <taxon>Platyhelminthes</taxon>
        <taxon>Cestoda</taxon>
        <taxon>Eucestoda</taxon>
        <taxon>Diphyllobothriidea</taxon>
        <taxon>Diphyllobothriidae</taxon>
        <taxon>Schistocephalus</taxon>
    </lineage>
</organism>
<evidence type="ECO:0000256" key="8">
    <source>
        <dbReference type="ARBA" id="ARBA00022843"/>
    </source>
</evidence>
<dbReference type="AlphaFoldDB" id="A0A0X3P715"/>
<comment type="similarity">
    <text evidence="12">Belongs to the dynactin subunit 4 family.</text>
</comment>
<dbReference type="EMBL" id="GEEE01019393">
    <property type="protein sequence ID" value="JAP43832.1"/>
    <property type="molecule type" value="Transcribed_RNA"/>
</dbReference>
<name>A0A0X3P715_SCHSO</name>
<evidence type="ECO:0000256" key="14">
    <source>
        <dbReference type="ARBA" id="ARBA00093507"/>
    </source>
</evidence>
<accession>A0A0X3P715</accession>
<gene>
    <name evidence="15" type="primary">DCTN4</name>
    <name evidence="15" type="ORF">TR153404</name>
</gene>
<keyword evidence="5" id="KW-0963">Cytoplasm</keyword>
<evidence type="ECO:0000256" key="10">
    <source>
        <dbReference type="ARBA" id="ARBA00023054"/>
    </source>
</evidence>
<reference evidence="15" key="1">
    <citation type="submission" date="2016-01" db="EMBL/GenBank/DDBJ databases">
        <title>Reference transcriptome for the parasite Schistocephalus solidus: insights into the molecular evolution of parasitism.</title>
        <authorList>
            <person name="Hebert F.O."/>
            <person name="Grambauer S."/>
            <person name="Barber I."/>
            <person name="Landry C.R."/>
            <person name="Aubin-Horth N."/>
        </authorList>
    </citation>
    <scope>NUCLEOTIDE SEQUENCE</scope>
</reference>
<evidence type="ECO:0000256" key="1">
    <source>
        <dbReference type="ARBA" id="ARBA00004300"/>
    </source>
</evidence>
<evidence type="ECO:0000256" key="12">
    <source>
        <dbReference type="ARBA" id="ARBA00034776"/>
    </source>
</evidence>
<keyword evidence="8" id="KW-0832">Ubl conjugation</keyword>
<evidence type="ECO:0000256" key="4">
    <source>
        <dbReference type="ARBA" id="ARBA00004657"/>
    </source>
</evidence>
<proteinExistence type="inferred from homology"/>
<keyword evidence="7" id="KW-0597">Phosphoprotein</keyword>
<evidence type="ECO:0000256" key="9">
    <source>
        <dbReference type="ARBA" id="ARBA00022990"/>
    </source>
</evidence>
<dbReference type="InterPro" id="IPR008603">
    <property type="entry name" value="DCTN4"/>
</dbReference>
<feature type="non-terminal residue" evidence="15">
    <location>
        <position position="1"/>
    </location>
</feature>
<keyword evidence="11" id="KW-0206">Cytoskeleton</keyword>
<keyword evidence="9" id="KW-0007">Acetylation</keyword>
<sequence>SAAKDRDTRQVWTGSYVNLSCLPVMATYFDLRRVQLLCSCNRICPLSQLYFCRHCYDVRCGNCVSHEVDSHYCPNCLENMASAEAKMRRHRCGNCFDCPSCGHNLSTRATIVLVPSAEGSAAKDLSKSTPQKVYYLTCNFCRWSTRDSGIADQATPAGGWQESPNPHEQRVEELVAAYRQLAVKEKNERERSKYVRKRNYMLLMEKYPVLTPRFRRCRSSAFGSFGAIHDQSAPRDTEPAVEISIPGVQAESITEGFNVDDFVKKPLKIETVTSVFQRYMSPKSQPTSVSQLEPRHKALAVKRSLRCRQCEHNLSKADFNPSAIKFRINLSAFQHVPDLRICLPAQCIASACSGNVIAAQLPSATAYDPSRPLPLGLPNRTLPVLSFASVPAASITLQGFAMGKTTNVVLTLSNPAHRVTTVRLCQLSTEEEADKLAVCLSGSPGLTEVCAGATIYSTARLTLPSESIRLAAKSDVTEYDDLATTTTSNEFSDDDPKVIAFRQGNKVGVHVGVTPAPAGSDKTVFERQPVRALIQMTFDYQNTTSSMLSEQRAAAASALLAASGIATDGKADVPPTASGDQPMTTSSEELRDIKLLFFVDFGEFSA</sequence>
<keyword evidence="6" id="KW-1017">Isopeptide bond</keyword>
<evidence type="ECO:0000256" key="5">
    <source>
        <dbReference type="ARBA" id="ARBA00022490"/>
    </source>
</evidence>
<comment type="subcellular location">
    <subcellularLocation>
        <location evidence="3">Cytoplasm</location>
        <location evidence="3">Cell cortex</location>
    </subcellularLocation>
    <subcellularLocation>
        <location evidence="1">Cytoplasm</location>
        <location evidence="1">Cytoskeleton</location>
        <location evidence="1">Microtubule organizing center</location>
        <location evidence="1">Centrosome</location>
    </subcellularLocation>
    <subcellularLocation>
        <location evidence="2">Cytoplasm</location>
        <location evidence="2">Cytoskeleton</location>
        <location evidence="2">Stress fiber</location>
    </subcellularLocation>
    <subcellularLocation>
        <location evidence="4">Cytoplasm</location>
        <location evidence="4">Myofibril</location>
    </subcellularLocation>
</comment>
<keyword evidence="10" id="KW-0175">Coiled coil</keyword>
<dbReference type="GO" id="GO:0001725">
    <property type="term" value="C:stress fiber"/>
    <property type="evidence" value="ECO:0007669"/>
    <property type="project" value="UniProtKB-SubCell"/>
</dbReference>
<evidence type="ECO:0000256" key="7">
    <source>
        <dbReference type="ARBA" id="ARBA00022553"/>
    </source>
</evidence>
<protein>
    <recommendedName>
        <fullName evidence="13">Dynactin subunit 4</fullName>
    </recommendedName>
</protein>
<dbReference type="PANTHER" id="PTHR13034">
    <property type="entry name" value="DYNACTIN P62 SUBUNIT"/>
    <property type="match status" value="1"/>
</dbReference>
<evidence type="ECO:0000256" key="6">
    <source>
        <dbReference type="ARBA" id="ARBA00022499"/>
    </source>
</evidence>
<evidence type="ECO:0000256" key="3">
    <source>
        <dbReference type="ARBA" id="ARBA00004544"/>
    </source>
</evidence>
<evidence type="ECO:0000313" key="15">
    <source>
        <dbReference type="EMBL" id="JAP43832.1"/>
    </source>
</evidence>
<evidence type="ECO:0000256" key="11">
    <source>
        <dbReference type="ARBA" id="ARBA00023212"/>
    </source>
</evidence>
<evidence type="ECO:0000256" key="2">
    <source>
        <dbReference type="ARBA" id="ARBA00004529"/>
    </source>
</evidence>
<dbReference type="GO" id="GO:0005869">
    <property type="term" value="C:dynactin complex"/>
    <property type="evidence" value="ECO:0007669"/>
    <property type="project" value="InterPro"/>
</dbReference>
<dbReference type="PANTHER" id="PTHR13034:SF2">
    <property type="entry name" value="DYNACTIN SUBUNIT 4"/>
    <property type="match status" value="1"/>
</dbReference>